<accession>A0ABT1DSQ6</accession>
<reference evidence="4 5" key="1">
    <citation type="submission" date="2022-06" db="EMBL/GenBank/DDBJ databases">
        <title>New Species of the Genus Actinoplanes, ActinopZanes ferrugineus.</title>
        <authorList>
            <person name="Ding P."/>
        </authorList>
    </citation>
    <scope>NUCLEOTIDE SEQUENCE [LARGE SCALE GENOMIC DNA]</scope>
    <source>
        <strain evidence="4 5">TRM88003</strain>
    </source>
</reference>
<evidence type="ECO:0000313" key="4">
    <source>
        <dbReference type="EMBL" id="MCO8273872.1"/>
    </source>
</evidence>
<evidence type="ECO:0000256" key="1">
    <source>
        <dbReference type="ARBA" id="ARBA00009013"/>
    </source>
</evidence>
<evidence type="ECO:0000313" key="5">
    <source>
        <dbReference type="Proteomes" id="UP001523369"/>
    </source>
</evidence>
<evidence type="ECO:0000256" key="2">
    <source>
        <dbReference type="RuleBase" id="RU003749"/>
    </source>
</evidence>
<organism evidence="4 5">
    <name type="scientific">Paractinoplanes aksuensis</name>
    <dbReference type="NCBI Taxonomy" id="2939490"/>
    <lineage>
        <taxon>Bacteria</taxon>
        <taxon>Bacillati</taxon>
        <taxon>Actinomycetota</taxon>
        <taxon>Actinomycetes</taxon>
        <taxon>Micromonosporales</taxon>
        <taxon>Micromonosporaceae</taxon>
        <taxon>Paractinoplanes</taxon>
    </lineage>
</organism>
<dbReference type="InterPro" id="IPR003658">
    <property type="entry name" value="Anti-sigma_ant"/>
</dbReference>
<keyword evidence="5" id="KW-1185">Reference proteome</keyword>
<protein>
    <recommendedName>
        <fullName evidence="2">Anti-sigma factor antagonist</fullName>
    </recommendedName>
</protein>
<dbReference type="RefSeq" id="WP_253239949.1">
    <property type="nucleotide sequence ID" value="NZ_JAMYJR010000027.1"/>
</dbReference>
<dbReference type="PANTHER" id="PTHR33495:SF2">
    <property type="entry name" value="ANTI-SIGMA FACTOR ANTAGONIST TM_1081-RELATED"/>
    <property type="match status" value="1"/>
</dbReference>
<proteinExistence type="inferred from homology"/>
<dbReference type="NCBIfam" id="TIGR00377">
    <property type="entry name" value="ant_ant_sig"/>
    <property type="match status" value="1"/>
</dbReference>
<name>A0ABT1DSQ6_9ACTN</name>
<dbReference type="EMBL" id="JAMYJR010000027">
    <property type="protein sequence ID" value="MCO8273872.1"/>
    <property type="molecule type" value="Genomic_DNA"/>
</dbReference>
<sequence length="114" mass="12345">MSTDDLDEKALLLVRLEHFHAGSMVITVTGEVDSANSDDLRRQIAELVSDQAARTVALDLGELTFLGSAGIRALIDCHDLAASRGGRLEISRAHEHVREVLTICGLTDLFHLPA</sequence>
<dbReference type="Gene3D" id="3.30.750.24">
    <property type="entry name" value="STAS domain"/>
    <property type="match status" value="1"/>
</dbReference>
<feature type="domain" description="STAS" evidence="3">
    <location>
        <begin position="22"/>
        <end position="114"/>
    </location>
</feature>
<comment type="similarity">
    <text evidence="1 2">Belongs to the anti-sigma-factor antagonist family.</text>
</comment>
<dbReference type="Proteomes" id="UP001523369">
    <property type="component" value="Unassembled WGS sequence"/>
</dbReference>
<dbReference type="PANTHER" id="PTHR33495">
    <property type="entry name" value="ANTI-SIGMA FACTOR ANTAGONIST TM_1081-RELATED-RELATED"/>
    <property type="match status" value="1"/>
</dbReference>
<dbReference type="Pfam" id="PF01740">
    <property type="entry name" value="STAS"/>
    <property type="match status" value="1"/>
</dbReference>
<comment type="caution">
    <text evidence="4">The sequence shown here is derived from an EMBL/GenBank/DDBJ whole genome shotgun (WGS) entry which is preliminary data.</text>
</comment>
<dbReference type="PROSITE" id="PS50801">
    <property type="entry name" value="STAS"/>
    <property type="match status" value="1"/>
</dbReference>
<dbReference type="InterPro" id="IPR002645">
    <property type="entry name" value="STAS_dom"/>
</dbReference>
<dbReference type="InterPro" id="IPR036513">
    <property type="entry name" value="STAS_dom_sf"/>
</dbReference>
<gene>
    <name evidence="4" type="ORF">M1L60_25060</name>
</gene>
<evidence type="ECO:0000259" key="3">
    <source>
        <dbReference type="PROSITE" id="PS50801"/>
    </source>
</evidence>
<dbReference type="CDD" id="cd07043">
    <property type="entry name" value="STAS_anti-anti-sigma_factors"/>
    <property type="match status" value="1"/>
</dbReference>
<dbReference type="SUPFAM" id="SSF52091">
    <property type="entry name" value="SpoIIaa-like"/>
    <property type="match status" value="1"/>
</dbReference>